<evidence type="ECO:0008006" key="3">
    <source>
        <dbReference type="Google" id="ProtNLM"/>
    </source>
</evidence>
<accession>A0A511Y7W9</accession>
<evidence type="ECO:0000313" key="2">
    <source>
        <dbReference type="Proteomes" id="UP000321150"/>
    </source>
</evidence>
<reference evidence="1 2" key="1">
    <citation type="submission" date="2019-07" db="EMBL/GenBank/DDBJ databases">
        <title>Whole genome shotgun sequence of Chryseobacterium lathyri NBRC 105250.</title>
        <authorList>
            <person name="Hosoyama A."/>
            <person name="Uohara A."/>
            <person name="Ohji S."/>
            <person name="Ichikawa N."/>
        </authorList>
    </citation>
    <scope>NUCLEOTIDE SEQUENCE [LARGE SCALE GENOMIC DNA]</scope>
    <source>
        <strain evidence="1 2">NBRC 105250</strain>
    </source>
</reference>
<dbReference type="RefSeq" id="WP_111959581.1">
    <property type="nucleotide sequence ID" value="NZ_BJYI01000004.1"/>
</dbReference>
<organism evidence="1 2">
    <name type="scientific">Chryseobacterium lathyri</name>
    <dbReference type="NCBI Taxonomy" id="395933"/>
    <lineage>
        <taxon>Bacteria</taxon>
        <taxon>Pseudomonadati</taxon>
        <taxon>Bacteroidota</taxon>
        <taxon>Flavobacteriia</taxon>
        <taxon>Flavobacteriales</taxon>
        <taxon>Weeksellaceae</taxon>
        <taxon>Chryseobacterium group</taxon>
        <taxon>Chryseobacterium</taxon>
    </lineage>
</organism>
<name>A0A511Y7W9_9FLAO</name>
<dbReference type="AlphaFoldDB" id="A0A511Y7W9"/>
<sequence>MLPDESAWEWMMQDLSEERITELATHQISAAEMEAYTIEKDFRKTGTPTKAFVYAEVPELNYEV</sequence>
<evidence type="ECO:0000313" key="1">
    <source>
        <dbReference type="EMBL" id="GEN71292.1"/>
    </source>
</evidence>
<dbReference type="EMBL" id="BJYI01000004">
    <property type="protein sequence ID" value="GEN71292.1"/>
    <property type="molecule type" value="Genomic_DNA"/>
</dbReference>
<protein>
    <recommendedName>
        <fullName evidence="3">Abasic site processing protein</fullName>
    </recommendedName>
</protein>
<comment type="caution">
    <text evidence="1">The sequence shown here is derived from an EMBL/GenBank/DDBJ whole genome shotgun (WGS) entry which is preliminary data.</text>
</comment>
<proteinExistence type="predicted"/>
<gene>
    <name evidence="1" type="ORF">CLA01_13640</name>
</gene>
<dbReference type="Proteomes" id="UP000321150">
    <property type="component" value="Unassembled WGS sequence"/>
</dbReference>
<dbReference type="OrthoDB" id="9782620at2"/>